<dbReference type="Pfam" id="PF01022">
    <property type="entry name" value="HTH_5"/>
    <property type="match status" value="1"/>
</dbReference>
<dbReference type="InterPro" id="IPR011991">
    <property type="entry name" value="ArsR-like_HTH"/>
</dbReference>
<dbReference type="InterPro" id="IPR036388">
    <property type="entry name" value="WH-like_DNA-bd_sf"/>
</dbReference>
<keyword evidence="1" id="KW-0805">Transcription regulation</keyword>
<sequence length="175" mass="20282">MYQKVFQLHANLYKALANPKRVEIVHLLRHQELSVSQIQKMLGLKQANLSQHLSVLREHGIVDTRRRGTGVFYRLAHPNLIKASDSIREMLIDKHRGEATLTHELRLRMKDFIPLVVDPVCRMRISPRTAAAILKFRGKTYYFCAAGCKNQFLKRIRRSVVRLSRPPVRKGIAHL</sequence>
<dbReference type="PROSITE" id="PS50987">
    <property type="entry name" value="HTH_ARSR_2"/>
    <property type="match status" value="1"/>
</dbReference>
<evidence type="ECO:0000313" key="5">
    <source>
        <dbReference type="EMBL" id="OGY18765.1"/>
    </source>
</evidence>
<accession>A0A1G1VTN9</accession>
<dbReference type="AlphaFoldDB" id="A0A1G1VTN9"/>
<dbReference type="Gene3D" id="1.10.10.10">
    <property type="entry name" value="Winged helix-like DNA-binding domain superfamily/Winged helix DNA-binding domain"/>
    <property type="match status" value="1"/>
</dbReference>
<protein>
    <recommendedName>
        <fullName evidence="4">HTH arsR-type domain-containing protein</fullName>
    </recommendedName>
</protein>
<dbReference type="InterPro" id="IPR001845">
    <property type="entry name" value="HTH_ArsR_DNA-bd_dom"/>
</dbReference>
<organism evidence="5 6">
    <name type="scientific">Candidatus Chisholmbacteria bacterium RIFCSPHIGHO2_01_FULL_52_32</name>
    <dbReference type="NCBI Taxonomy" id="1797591"/>
    <lineage>
        <taxon>Bacteria</taxon>
        <taxon>Candidatus Chisholmiibacteriota</taxon>
    </lineage>
</organism>
<dbReference type="InterPro" id="IPR051011">
    <property type="entry name" value="Metal_resp_trans_reg"/>
</dbReference>
<dbReference type="CDD" id="cd00090">
    <property type="entry name" value="HTH_ARSR"/>
    <property type="match status" value="1"/>
</dbReference>
<dbReference type="InterPro" id="IPR009078">
    <property type="entry name" value="Ferritin-like_SF"/>
</dbReference>
<dbReference type="InterPro" id="IPR011017">
    <property type="entry name" value="TRASH_dom"/>
</dbReference>
<dbReference type="PANTHER" id="PTHR43132:SF2">
    <property type="entry name" value="ARSENICAL RESISTANCE OPERON REPRESSOR ARSR-RELATED"/>
    <property type="match status" value="1"/>
</dbReference>
<evidence type="ECO:0000313" key="6">
    <source>
        <dbReference type="Proteomes" id="UP000179233"/>
    </source>
</evidence>
<feature type="domain" description="HTH arsR-type" evidence="4">
    <location>
        <begin position="1"/>
        <end position="95"/>
    </location>
</feature>
<dbReference type="InterPro" id="IPR007029">
    <property type="entry name" value="YHS_dom"/>
</dbReference>
<reference evidence="5 6" key="1">
    <citation type="journal article" date="2016" name="Nat. Commun.">
        <title>Thousands of microbial genomes shed light on interconnected biogeochemical processes in an aquifer system.</title>
        <authorList>
            <person name="Anantharaman K."/>
            <person name="Brown C.T."/>
            <person name="Hug L.A."/>
            <person name="Sharon I."/>
            <person name="Castelle C.J."/>
            <person name="Probst A.J."/>
            <person name="Thomas B.C."/>
            <person name="Singh A."/>
            <person name="Wilkins M.J."/>
            <person name="Karaoz U."/>
            <person name="Brodie E.L."/>
            <person name="Williams K.H."/>
            <person name="Hubbard S.S."/>
            <person name="Banfield J.F."/>
        </authorList>
    </citation>
    <scope>NUCLEOTIDE SEQUENCE [LARGE SCALE GENOMIC DNA]</scope>
</reference>
<dbReference type="InterPro" id="IPR036390">
    <property type="entry name" value="WH_DNA-bd_sf"/>
</dbReference>
<name>A0A1G1VTN9_9BACT</name>
<dbReference type="GO" id="GO:0003700">
    <property type="term" value="F:DNA-binding transcription factor activity"/>
    <property type="evidence" value="ECO:0007669"/>
    <property type="project" value="InterPro"/>
</dbReference>
<evidence type="ECO:0000256" key="3">
    <source>
        <dbReference type="ARBA" id="ARBA00023163"/>
    </source>
</evidence>
<dbReference type="SMART" id="SM00746">
    <property type="entry name" value="TRASH"/>
    <property type="match status" value="1"/>
</dbReference>
<dbReference type="Pfam" id="PF04945">
    <property type="entry name" value="YHS"/>
    <property type="match status" value="1"/>
</dbReference>
<evidence type="ECO:0000256" key="2">
    <source>
        <dbReference type="ARBA" id="ARBA00023125"/>
    </source>
</evidence>
<evidence type="ECO:0000256" key="1">
    <source>
        <dbReference type="ARBA" id="ARBA00023015"/>
    </source>
</evidence>
<comment type="caution">
    <text evidence="5">The sequence shown here is derived from an EMBL/GenBank/DDBJ whole genome shotgun (WGS) entry which is preliminary data.</text>
</comment>
<dbReference type="SUPFAM" id="SSF47240">
    <property type="entry name" value="Ferritin-like"/>
    <property type="match status" value="1"/>
</dbReference>
<dbReference type="PRINTS" id="PR00778">
    <property type="entry name" value="HTHARSR"/>
</dbReference>
<dbReference type="SUPFAM" id="SSF46785">
    <property type="entry name" value="Winged helix' DNA-binding domain"/>
    <property type="match status" value="1"/>
</dbReference>
<dbReference type="Proteomes" id="UP000179233">
    <property type="component" value="Unassembled WGS sequence"/>
</dbReference>
<dbReference type="GO" id="GO:0003677">
    <property type="term" value="F:DNA binding"/>
    <property type="evidence" value="ECO:0007669"/>
    <property type="project" value="UniProtKB-KW"/>
</dbReference>
<dbReference type="EMBL" id="MHCJ01000003">
    <property type="protein sequence ID" value="OGY18765.1"/>
    <property type="molecule type" value="Genomic_DNA"/>
</dbReference>
<keyword evidence="2" id="KW-0238">DNA-binding</keyword>
<proteinExistence type="predicted"/>
<dbReference type="NCBIfam" id="NF033788">
    <property type="entry name" value="HTH_metalloreg"/>
    <property type="match status" value="1"/>
</dbReference>
<dbReference type="SMART" id="SM00418">
    <property type="entry name" value="HTH_ARSR"/>
    <property type="match status" value="1"/>
</dbReference>
<keyword evidence="3" id="KW-0804">Transcription</keyword>
<dbReference type="PANTHER" id="PTHR43132">
    <property type="entry name" value="ARSENICAL RESISTANCE OPERON REPRESSOR ARSR-RELATED"/>
    <property type="match status" value="1"/>
</dbReference>
<gene>
    <name evidence="5" type="ORF">A2786_04700</name>
</gene>
<evidence type="ECO:0000259" key="4">
    <source>
        <dbReference type="PROSITE" id="PS50987"/>
    </source>
</evidence>